<accession>A0A0H4PEG0</accession>
<keyword evidence="3" id="KW-0418">Kinase</keyword>
<dbReference type="SUPFAM" id="SSF47226">
    <property type="entry name" value="Histidine-containing phosphotransfer domain, HPT domain"/>
    <property type="match status" value="1"/>
</dbReference>
<dbReference type="GO" id="GO:0000160">
    <property type="term" value="P:phosphorelay signal transduction system"/>
    <property type="evidence" value="ECO:0007669"/>
    <property type="project" value="InterPro"/>
</dbReference>
<keyword evidence="1" id="KW-0597">Phosphoprotein</keyword>
<sequence length="120" mass="13680">MEDSQGKLYNLINLEEISGGSNEFISEMIRLFIEQSENTITGFNEALEQENFSIIRNLAHQIKPSIDNIKITSLMPVIREVEHLAEMESQVENLSSKIAEVNTGLKNVIFQLQKELTTRI</sequence>
<keyword evidence="3" id="KW-0808">Transferase</keyword>
<evidence type="ECO:0000313" key="3">
    <source>
        <dbReference type="EMBL" id="AKP52654.1"/>
    </source>
</evidence>
<keyword evidence="4" id="KW-1185">Reference proteome</keyword>
<dbReference type="RefSeq" id="WP_048642848.1">
    <property type="nucleotide sequence ID" value="NZ_CAXBGM010000050.1"/>
</dbReference>
<dbReference type="EMBL" id="CP012040">
    <property type="protein sequence ID" value="AKP52654.1"/>
    <property type="molecule type" value="Genomic_DNA"/>
</dbReference>
<gene>
    <name evidence="3" type="ORF">CA2015_3261</name>
</gene>
<dbReference type="KEGG" id="camu:CA2015_3261"/>
<dbReference type="OrthoDB" id="7478530at2"/>
<dbReference type="Gene3D" id="1.20.120.160">
    <property type="entry name" value="HPT domain"/>
    <property type="match status" value="1"/>
</dbReference>
<dbReference type="InterPro" id="IPR036641">
    <property type="entry name" value="HPT_dom_sf"/>
</dbReference>
<evidence type="ECO:0000313" key="4">
    <source>
        <dbReference type="Proteomes" id="UP000036520"/>
    </source>
</evidence>
<evidence type="ECO:0000259" key="2">
    <source>
        <dbReference type="PROSITE" id="PS50894"/>
    </source>
</evidence>
<feature type="modified residue" description="Phosphohistidine" evidence="1">
    <location>
        <position position="60"/>
    </location>
</feature>
<dbReference type="STRING" id="320787.CA2015_3261"/>
<dbReference type="AlphaFoldDB" id="A0A0H4PEG0"/>
<proteinExistence type="predicted"/>
<dbReference type="PROSITE" id="PS50894">
    <property type="entry name" value="HPT"/>
    <property type="match status" value="1"/>
</dbReference>
<reference evidence="3 4" key="1">
    <citation type="submission" date="2015-07" db="EMBL/GenBank/DDBJ databases">
        <authorList>
            <person name="Kim K.M."/>
        </authorList>
    </citation>
    <scope>NUCLEOTIDE SEQUENCE [LARGE SCALE GENOMIC DNA]</scope>
    <source>
        <strain evidence="3 4">KCTC 12363</strain>
    </source>
</reference>
<organism evidence="3 4">
    <name type="scientific">Cyclobacterium amurskyense</name>
    <dbReference type="NCBI Taxonomy" id="320787"/>
    <lineage>
        <taxon>Bacteria</taxon>
        <taxon>Pseudomonadati</taxon>
        <taxon>Bacteroidota</taxon>
        <taxon>Cytophagia</taxon>
        <taxon>Cytophagales</taxon>
        <taxon>Cyclobacteriaceae</taxon>
        <taxon>Cyclobacterium</taxon>
    </lineage>
</organism>
<dbReference type="Pfam" id="PF01627">
    <property type="entry name" value="Hpt"/>
    <property type="match status" value="1"/>
</dbReference>
<protein>
    <submittedName>
        <fullName evidence="3">Multi-sensor hybrid histidine kinase</fullName>
    </submittedName>
</protein>
<name>A0A0H4PEG0_9BACT</name>
<evidence type="ECO:0000256" key="1">
    <source>
        <dbReference type="PROSITE-ProRule" id="PRU00110"/>
    </source>
</evidence>
<feature type="domain" description="HPt" evidence="2">
    <location>
        <begin position="21"/>
        <end position="120"/>
    </location>
</feature>
<dbReference type="Proteomes" id="UP000036520">
    <property type="component" value="Chromosome"/>
</dbReference>
<dbReference type="GO" id="GO:0004672">
    <property type="term" value="F:protein kinase activity"/>
    <property type="evidence" value="ECO:0007669"/>
    <property type="project" value="UniProtKB-ARBA"/>
</dbReference>
<dbReference type="InterPro" id="IPR008207">
    <property type="entry name" value="Sig_transdc_His_kin_Hpt_dom"/>
</dbReference>